<protein>
    <recommendedName>
        <fullName evidence="9">Right handed beta helix domain-containing protein</fullName>
    </recommendedName>
</protein>
<gene>
    <name evidence="10" type="ORF">CYMTET_49638</name>
</gene>
<dbReference type="Pfam" id="PF02415">
    <property type="entry name" value="Chlam_PMP"/>
    <property type="match status" value="1"/>
</dbReference>
<evidence type="ECO:0000256" key="5">
    <source>
        <dbReference type="ARBA" id="ARBA00022729"/>
    </source>
</evidence>
<dbReference type="PANTHER" id="PTHR11319:SF35">
    <property type="entry name" value="OUTER MEMBRANE PROTEIN PMPC-RELATED"/>
    <property type="match status" value="1"/>
</dbReference>
<reference evidence="10 11" key="1">
    <citation type="journal article" date="2015" name="Genome Biol. Evol.">
        <title>Comparative Genomics of a Bacterivorous Green Alga Reveals Evolutionary Causalities and Consequences of Phago-Mixotrophic Mode of Nutrition.</title>
        <authorList>
            <person name="Burns J.A."/>
            <person name="Paasch A."/>
            <person name="Narechania A."/>
            <person name="Kim E."/>
        </authorList>
    </citation>
    <scope>NUCLEOTIDE SEQUENCE [LARGE SCALE GENOMIC DNA]</scope>
    <source>
        <strain evidence="10 11">PLY_AMNH</strain>
    </source>
</reference>
<evidence type="ECO:0000256" key="2">
    <source>
        <dbReference type="ARBA" id="ARBA00004442"/>
    </source>
</evidence>
<keyword evidence="5" id="KW-0732">Signal</keyword>
<feature type="domain" description="Right handed beta helix" evidence="9">
    <location>
        <begin position="406"/>
        <end position="545"/>
    </location>
</feature>
<name>A0AAE0BQZ6_9CHLO</name>
<dbReference type="AlphaFoldDB" id="A0AAE0BQZ6"/>
<dbReference type="GO" id="GO:0005576">
    <property type="term" value="C:extracellular region"/>
    <property type="evidence" value="ECO:0007669"/>
    <property type="project" value="UniProtKB-SubCell"/>
</dbReference>
<feature type="domain" description="Right handed beta helix" evidence="9">
    <location>
        <begin position="575"/>
        <end position="698"/>
    </location>
</feature>
<dbReference type="InterPro" id="IPR039448">
    <property type="entry name" value="Beta_helix"/>
</dbReference>
<feature type="region of interest" description="Disordered" evidence="8">
    <location>
        <begin position="265"/>
        <end position="293"/>
    </location>
</feature>
<proteinExistence type="predicted"/>
<evidence type="ECO:0000256" key="4">
    <source>
        <dbReference type="ARBA" id="ARBA00022525"/>
    </source>
</evidence>
<organism evidence="10 11">
    <name type="scientific">Cymbomonas tetramitiformis</name>
    <dbReference type="NCBI Taxonomy" id="36881"/>
    <lineage>
        <taxon>Eukaryota</taxon>
        <taxon>Viridiplantae</taxon>
        <taxon>Chlorophyta</taxon>
        <taxon>Pyramimonadophyceae</taxon>
        <taxon>Pyramimonadales</taxon>
        <taxon>Pyramimonadaceae</taxon>
        <taxon>Cymbomonas</taxon>
    </lineage>
</organism>
<dbReference type="InterPro" id="IPR006626">
    <property type="entry name" value="PbH1"/>
</dbReference>
<evidence type="ECO:0000259" key="9">
    <source>
        <dbReference type="Pfam" id="PF13229"/>
    </source>
</evidence>
<dbReference type="InterPro" id="IPR011050">
    <property type="entry name" value="Pectin_lyase_fold/virulence"/>
</dbReference>
<dbReference type="PANTHER" id="PTHR11319">
    <property type="entry name" value="G PROTEIN-COUPLED RECEPTOR-RELATED"/>
    <property type="match status" value="1"/>
</dbReference>
<evidence type="ECO:0000256" key="8">
    <source>
        <dbReference type="SAM" id="MobiDB-lite"/>
    </source>
</evidence>
<evidence type="ECO:0000313" key="10">
    <source>
        <dbReference type="EMBL" id="KAK3240524.1"/>
    </source>
</evidence>
<keyword evidence="6" id="KW-0472">Membrane</keyword>
<comment type="subcellular location">
    <subcellularLocation>
        <location evidence="1">Cell envelope</location>
    </subcellularLocation>
    <subcellularLocation>
        <location evidence="2">Cell outer membrane</location>
    </subcellularLocation>
    <subcellularLocation>
        <location evidence="3">Secreted</location>
    </subcellularLocation>
</comment>
<dbReference type="InterPro" id="IPR003368">
    <property type="entry name" value="POMP_repeat"/>
</dbReference>
<feature type="region of interest" description="Disordered" evidence="8">
    <location>
        <begin position="694"/>
        <end position="719"/>
    </location>
</feature>
<evidence type="ECO:0000256" key="1">
    <source>
        <dbReference type="ARBA" id="ARBA00004196"/>
    </source>
</evidence>
<feature type="non-terminal residue" evidence="10">
    <location>
        <position position="1058"/>
    </location>
</feature>
<dbReference type="SMART" id="SM00710">
    <property type="entry name" value="PbH1"/>
    <property type="match status" value="7"/>
</dbReference>
<sequence>MYEIINICHFLKSSCQALSRIQSCKPPGSGLHKSRVPILFTFLFIFLDVVTLADKLNSPLIARRLTDDSDADCEDTPGFVDENGSTCEDWAESLQFFGTCAQARVMAIYMGTYTADQVDETLDNCKGTCGACIPPPPVECNGPSEDTPPCLWDCEGVDCAAEEDFYDCTFLAANIFGKPCTDDCDSEIQQQLLVFETRQCGTPSSEDGVPACLMDCAGISDLPEGSFSWSNCPYLAENVLGQPCSEDCEEDVQQELDISTTMCLNTIPQAPSPPPPSPAPSSPPLPISPPAPPLYIEGDTAYVTSSEYGHGQSHVAAAVRDETISVIILQTDLKLQPADRNRAGDKTYCSSNGYLDIIYLVCVDRAIHLKGSCGADVDDSGGSDASSMCNIDGAGTPYWFDINGDTGHLTVSNVHFSGFEFDASLAGYAASLAPSLAQVIHGSITFQGCRITNCTGPVIKATQGQFDRKEIHFTNSELRWNDGLIVFLEEDDSDQYQVRGDGKVVTFNGCEITENKGQGRGFMQMNDGEVVIESSHIHQNTAVDDGGLVYIGDPCDENAPLYPTCIYYAAAVVEIIASNISENHVGGGGAVLFMTYGTVTFRDCHISENEADEGGVALIKAGELTIQNSEVTGNIANIHGGVLFLEGGGGSRDPPKSDIKSSLVSGNKAGDILGGGVAFVDGLLRISDSTLSGNRAEGGGGRGYGGGRGGGDLGSDLQQPAGGDGGALYAWPTETVYSVDVAIASSFFFQNQAMNSGGALYLDEVHSATISSSNMSENHAETSGGALHVERCTANGLGAHISQSSFTSNSAMSQGGAIHTKECSLSISDATSLASNEALLGGGLFVAPRGDRWVELEDFELRANKADQGGGIYISPGAQVYAVEGTMSLNEASTQGGAVCMAPGQATRFEAWRVTLEFNIADRFCGGSASPTEAWRFWEGCKVANNTVTKGFGGGLYSAGGAVTLQGNTSVTGNVAHTNGGGIYAIQGTALQVLGAISFTDNVAEEGKGGGVCAEDEDTVVQVYPSEGVSADLEEGAVFQRNAAGLGGGALYAGNAAQ</sequence>
<comment type="caution">
    <text evidence="10">The sequence shown here is derived from an EMBL/GenBank/DDBJ whole genome shotgun (WGS) entry which is preliminary data.</text>
</comment>
<evidence type="ECO:0000256" key="3">
    <source>
        <dbReference type="ARBA" id="ARBA00004613"/>
    </source>
</evidence>
<dbReference type="EMBL" id="LGRX02033618">
    <property type="protein sequence ID" value="KAK3240524.1"/>
    <property type="molecule type" value="Genomic_DNA"/>
</dbReference>
<feature type="compositionally biased region" description="Pro residues" evidence="8">
    <location>
        <begin position="270"/>
        <end position="293"/>
    </location>
</feature>
<accession>A0AAE0BQZ6</accession>
<evidence type="ECO:0000313" key="11">
    <source>
        <dbReference type="Proteomes" id="UP001190700"/>
    </source>
</evidence>
<feature type="compositionally biased region" description="Gly residues" evidence="8">
    <location>
        <begin position="696"/>
        <end position="713"/>
    </location>
</feature>
<dbReference type="SUPFAM" id="SSF51126">
    <property type="entry name" value="Pectin lyase-like"/>
    <property type="match status" value="2"/>
</dbReference>
<keyword evidence="7" id="KW-0998">Cell outer membrane</keyword>
<evidence type="ECO:0000256" key="7">
    <source>
        <dbReference type="ARBA" id="ARBA00023237"/>
    </source>
</evidence>
<dbReference type="NCBIfam" id="TIGR01376">
    <property type="entry name" value="POMP_repeat"/>
    <property type="match status" value="1"/>
</dbReference>
<evidence type="ECO:0000256" key="6">
    <source>
        <dbReference type="ARBA" id="ARBA00023136"/>
    </source>
</evidence>
<dbReference type="Proteomes" id="UP001190700">
    <property type="component" value="Unassembled WGS sequence"/>
</dbReference>
<keyword evidence="4" id="KW-0964">Secreted</keyword>
<dbReference type="Pfam" id="PF13229">
    <property type="entry name" value="Beta_helix"/>
    <property type="match status" value="2"/>
</dbReference>
<keyword evidence="11" id="KW-1185">Reference proteome</keyword>